<feature type="region of interest" description="Disordered" evidence="1">
    <location>
        <begin position="12"/>
        <end position="136"/>
    </location>
</feature>
<protein>
    <submittedName>
        <fullName evidence="2">Uncharacterized protein</fullName>
    </submittedName>
</protein>
<dbReference type="EMBL" id="KQ978371">
    <property type="protein sequence ID" value="KYM94578.1"/>
    <property type="molecule type" value="Genomic_DNA"/>
</dbReference>
<gene>
    <name evidence="2" type="ORF">ALC62_14788</name>
</gene>
<reference evidence="2 3" key="1">
    <citation type="submission" date="2016-03" db="EMBL/GenBank/DDBJ databases">
        <title>Cyphomyrmex costatus WGS genome.</title>
        <authorList>
            <person name="Nygaard S."/>
            <person name="Hu H."/>
            <person name="Boomsma J."/>
            <person name="Zhang G."/>
        </authorList>
    </citation>
    <scope>NUCLEOTIDE SEQUENCE [LARGE SCALE GENOMIC DNA]</scope>
    <source>
        <strain evidence="2">MS0001</strain>
        <tissue evidence="2">Whole body</tissue>
    </source>
</reference>
<keyword evidence="3" id="KW-1185">Reference proteome</keyword>
<proteinExistence type="predicted"/>
<feature type="compositionally biased region" description="Basic residues" evidence="1">
    <location>
        <begin position="55"/>
        <end position="71"/>
    </location>
</feature>
<sequence>SIRWNVSFCAAEEPSVKPPLCQFSKEGRQGSLPGSMPRLSGAVGSSCGWRLTAGRLHRTSSTRNSQQRKSRKGESGPRKRPAVLNLQEVGVAGGPGVQRMKEEHLEEAQARRTRPPYARRREGGPSAAQKYAADTR</sequence>
<evidence type="ECO:0000313" key="2">
    <source>
        <dbReference type="EMBL" id="KYM94578.1"/>
    </source>
</evidence>
<accession>A0A151I8A1</accession>
<name>A0A151I8A1_9HYME</name>
<feature type="non-terminal residue" evidence="2">
    <location>
        <position position="1"/>
    </location>
</feature>
<evidence type="ECO:0000256" key="1">
    <source>
        <dbReference type="SAM" id="MobiDB-lite"/>
    </source>
</evidence>
<organism evidence="2 3">
    <name type="scientific">Cyphomyrmex costatus</name>
    <dbReference type="NCBI Taxonomy" id="456900"/>
    <lineage>
        <taxon>Eukaryota</taxon>
        <taxon>Metazoa</taxon>
        <taxon>Ecdysozoa</taxon>
        <taxon>Arthropoda</taxon>
        <taxon>Hexapoda</taxon>
        <taxon>Insecta</taxon>
        <taxon>Pterygota</taxon>
        <taxon>Neoptera</taxon>
        <taxon>Endopterygota</taxon>
        <taxon>Hymenoptera</taxon>
        <taxon>Apocrita</taxon>
        <taxon>Aculeata</taxon>
        <taxon>Formicoidea</taxon>
        <taxon>Formicidae</taxon>
        <taxon>Myrmicinae</taxon>
        <taxon>Cyphomyrmex</taxon>
    </lineage>
</organism>
<dbReference type="AlphaFoldDB" id="A0A151I8A1"/>
<feature type="compositionally biased region" description="Basic and acidic residues" evidence="1">
    <location>
        <begin position="99"/>
        <end position="110"/>
    </location>
</feature>
<evidence type="ECO:0000313" key="3">
    <source>
        <dbReference type="Proteomes" id="UP000078542"/>
    </source>
</evidence>
<dbReference type="Proteomes" id="UP000078542">
    <property type="component" value="Unassembled WGS sequence"/>
</dbReference>